<dbReference type="PROSITE" id="PS50088">
    <property type="entry name" value="ANK_REPEAT"/>
    <property type="match status" value="3"/>
</dbReference>
<reference evidence="6" key="1">
    <citation type="submission" date="2019-08" db="EMBL/GenBank/DDBJ databases">
        <title>The improved chromosome-level genome for the pearl oyster Pinctada fucata martensii using PacBio sequencing and Hi-C.</title>
        <authorList>
            <person name="Zheng Z."/>
        </authorList>
    </citation>
    <scope>NUCLEOTIDE SEQUENCE</scope>
    <source>
        <strain evidence="6">ZZ-2019</strain>
        <tissue evidence="6">Adductor muscle</tissue>
    </source>
</reference>
<evidence type="ECO:0000313" key="7">
    <source>
        <dbReference type="Proteomes" id="UP001186944"/>
    </source>
</evidence>
<feature type="compositionally biased region" description="Polar residues" evidence="4">
    <location>
        <begin position="202"/>
        <end position="225"/>
    </location>
</feature>
<dbReference type="GO" id="GO:0005507">
    <property type="term" value="F:copper ion binding"/>
    <property type="evidence" value="ECO:0007669"/>
    <property type="project" value="InterPro"/>
</dbReference>
<dbReference type="SUPFAM" id="SSF48403">
    <property type="entry name" value="Ankyrin repeat"/>
    <property type="match status" value="1"/>
</dbReference>
<dbReference type="Gene3D" id="3.10.450.40">
    <property type="match status" value="1"/>
</dbReference>
<evidence type="ECO:0000259" key="5">
    <source>
        <dbReference type="Pfam" id="PF02727"/>
    </source>
</evidence>
<evidence type="ECO:0000256" key="3">
    <source>
        <dbReference type="PROSITE-ProRule" id="PRU00023"/>
    </source>
</evidence>
<dbReference type="PANTHER" id="PTHR24124:SF14">
    <property type="entry name" value="CHROMOSOME UNDETERMINED SCAFFOLD_25, WHOLE GENOME SHOTGUN SEQUENCE"/>
    <property type="match status" value="1"/>
</dbReference>
<feature type="compositionally biased region" description="Basic and acidic residues" evidence="4">
    <location>
        <begin position="226"/>
        <end position="243"/>
    </location>
</feature>
<dbReference type="Pfam" id="PF02727">
    <property type="entry name" value="Cu_amine_oxidN2"/>
    <property type="match status" value="1"/>
</dbReference>
<organism evidence="6 7">
    <name type="scientific">Pinctada imbricata</name>
    <name type="common">Atlantic pearl-oyster</name>
    <name type="synonym">Pinctada martensii</name>
    <dbReference type="NCBI Taxonomy" id="66713"/>
    <lineage>
        <taxon>Eukaryota</taxon>
        <taxon>Metazoa</taxon>
        <taxon>Spiralia</taxon>
        <taxon>Lophotrochozoa</taxon>
        <taxon>Mollusca</taxon>
        <taxon>Bivalvia</taxon>
        <taxon>Autobranchia</taxon>
        <taxon>Pteriomorphia</taxon>
        <taxon>Pterioida</taxon>
        <taxon>Pterioidea</taxon>
        <taxon>Pteriidae</taxon>
        <taxon>Pinctada</taxon>
    </lineage>
</organism>
<name>A0AA88YS57_PINIB</name>
<dbReference type="SUPFAM" id="SSF54416">
    <property type="entry name" value="Amine oxidase N-terminal region"/>
    <property type="match status" value="1"/>
</dbReference>
<dbReference type="GO" id="GO:0048038">
    <property type="term" value="F:quinone binding"/>
    <property type="evidence" value="ECO:0007669"/>
    <property type="project" value="InterPro"/>
</dbReference>
<dbReference type="GO" id="GO:0008131">
    <property type="term" value="F:primary methylamine oxidase activity"/>
    <property type="evidence" value="ECO:0007669"/>
    <property type="project" value="InterPro"/>
</dbReference>
<feature type="compositionally biased region" description="Basic and acidic residues" evidence="4">
    <location>
        <begin position="359"/>
        <end position="385"/>
    </location>
</feature>
<feature type="compositionally biased region" description="Basic and acidic residues" evidence="4">
    <location>
        <begin position="89"/>
        <end position="102"/>
    </location>
</feature>
<dbReference type="AlphaFoldDB" id="A0AA88YS57"/>
<dbReference type="EMBL" id="VSWD01000002">
    <property type="protein sequence ID" value="KAK3107292.1"/>
    <property type="molecule type" value="Genomic_DNA"/>
</dbReference>
<protein>
    <recommendedName>
        <fullName evidence="5">Copper amine oxidase N2-terminal domain-containing protein</fullName>
    </recommendedName>
</protein>
<dbReference type="PROSITE" id="PS50297">
    <property type="entry name" value="ANK_REP_REGION"/>
    <property type="match status" value="1"/>
</dbReference>
<feature type="repeat" description="ANK" evidence="3">
    <location>
        <begin position="606"/>
        <end position="643"/>
    </location>
</feature>
<gene>
    <name evidence="6" type="ORF">FSP39_011244</name>
</gene>
<evidence type="ECO:0000256" key="2">
    <source>
        <dbReference type="ARBA" id="ARBA00023043"/>
    </source>
</evidence>
<proteinExistence type="predicted"/>
<dbReference type="Pfam" id="PF00023">
    <property type="entry name" value="Ank"/>
    <property type="match status" value="1"/>
</dbReference>
<evidence type="ECO:0000256" key="4">
    <source>
        <dbReference type="SAM" id="MobiDB-lite"/>
    </source>
</evidence>
<evidence type="ECO:0000256" key="1">
    <source>
        <dbReference type="ARBA" id="ARBA00022737"/>
    </source>
</evidence>
<dbReference type="GO" id="GO:0010468">
    <property type="term" value="P:regulation of gene expression"/>
    <property type="evidence" value="ECO:0007669"/>
    <property type="project" value="TreeGrafter"/>
</dbReference>
<keyword evidence="2 3" id="KW-0040">ANK repeat</keyword>
<dbReference type="InterPro" id="IPR002110">
    <property type="entry name" value="Ankyrin_rpt"/>
</dbReference>
<sequence length="877" mass="100180">MRPDQFKIPRSDQEPREQAEYGLIDNMHYCRSSACGTSAAISAPGGMTVTPVSKTRHPTMHRDSTGSESEDESRSTDDIISLLDSLKIGSEKPAVKQEKDYSSDLISKGPKDSFMRRGPYPTSETPNRPISFIPSHRPNTTSLKYEPGLHDLQFPKWNYTQSDSFAPGQNDSCRYWTKAKQENRLPQLMKEQQRLFEYYRNQRNQQRNTSYTQGRQQKKSAFTQRQQDKGFDVIDGIDGRDDDLSQSDLETDFAGNDCHFISTHDPFLSVKDQFSPISKETWSPLSNLQLNEVEQAPESEQDLMLRDIEETIKAVKHSPPHLNTAYPDCSDNLNLFGDYNVETFPNSSTVCSSQKVREVEESRKSEPAEKCSRKRTESDWREECKPSPPKLAATDPMYDKDIDEDNLIIANASPEVIEDVLNCLKLEDNNVLERIINEQNQLLRTPLFLAVMDCKPVIVQTLLEYGANPNIQGKVLTIMDEYDLRSPLHLVAEMGDQGLQLLQILLGCERTNIDQTSESDLLTPLHIALKCHRVKINNNTQSCFKTVKMFLDKGADTDIVEETTSKTPVMLAIETRDIDLIKLFLDAEDSTKQAFIHDRLQAITRGGDTPLHIAAGVNMKRKEKMKLLRILVRSGADSNAENNCKELPEEIATRELIRKRSSTVSTAECTLTRRHKDKEEIPTVTTAEYTSQDDTKIKRRPQSVTTAEYTLTRRHKDKEEISNRGQECNVDSLLCPFDLSEPVDPPVFHDLTTKEIKAVQNYLYRQSHLRLVHPGIANSSTSFIFGMELHLPPKHEVLQFLYSKAPIFKPPRAAVVTLFRGDMFPRVVQEYIVFPLPWPSNLRLYRTIPYHLRPFSTIEFAQTTDFIAKEIDRVQYF</sequence>
<evidence type="ECO:0000313" key="6">
    <source>
        <dbReference type="EMBL" id="KAK3107292.1"/>
    </source>
</evidence>
<dbReference type="InterPro" id="IPR036770">
    <property type="entry name" value="Ankyrin_rpt-contain_sf"/>
</dbReference>
<keyword evidence="1" id="KW-0677">Repeat</keyword>
<feature type="region of interest" description="Disordered" evidence="4">
    <location>
        <begin position="359"/>
        <end position="395"/>
    </location>
</feature>
<dbReference type="InterPro" id="IPR016182">
    <property type="entry name" value="Cu_amine_oxidase_N-reg"/>
</dbReference>
<dbReference type="SMART" id="SM00248">
    <property type="entry name" value="ANK"/>
    <property type="match status" value="5"/>
</dbReference>
<dbReference type="GO" id="GO:0005634">
    <property type="term" value="C:nucleus"/>
    <property type="evidence" value="ECO:0007669"/>
    <property type="project" value="TreeGrafter"/>
</dbReference>
<feature type="region of interest" description="Disordered" evidence="4">
    <location>
        <begin position="202"/>
        <end position="243"/>
    </location>
</feature>
<comment type="caution">
    <text evidence="6">The sequence shown here is derived from an EMBL/GenBank/DDBJ whole genome shotgun (WGS) entry which is preliminary data.</text>
</comment>
<dbReference type="Gene3D" id="1.25.40.20">
    <property type="entry name" value="Ankyrin repeat-containing domain"/>
    <property type="match status" value="1"/>
</dbReference>
<dbReference type="Proteomes" id="UP001186944">
    <property type="component" value="Unassembled WGS sequence"/>
</dbReference>
<dbReference type="Pfam" id="PF12796">
    <property type="entry name" value="Ank_2"/>
    <property type="match status" value="1"/>
</dbReference>
<dbReference type="PANTHER" id="PTHR24124">
    <property type="entry name" value="ANKYRIN REPEAT FAMILY A"/>
    <property type="match status" value="1"/>
</dbReference>
<feature type="repeat" description="ANK" evidence="3">
    <location>
        <begin position="442"/>
        <end position="474"/>
    </location>
</feature>
<dbReference type="InterPro" id="IPR015800">
    <property type="entry name" value="Cu_amine_oxidase_N2"/>
</dbReference>
<accession>A0AA88YS57</accession>
<feature type="domain" description="Copper amine oxidase N2-terminal" evidence="5">
    <location>
        <begin position="755"/>
        <end position="830"/>
    </location>
</feature>
<dbReference type="GO" id="GO:0009308">
    <property type="term" value="P:amine metabolic process"/>
    <property type="evidence" value="ECO:0007669"/>
    <property type="project" value="InterPro"/>
</dbReference>
<feature type="repeat" description="ANK" evidence="3">
    <location>
        <begin position="520"/>
        <end position="562"/>
    </location>
</feature>
<feature type="region of interest" description="Disordered" evidence="4">
    <location>
        <begin position="40"/>
        <end position="138"/>
    </location>
</feature>
<keyword evidence="7" id="KW-1185">Reference proteome</keyword>